<protein>
    <submittedName>
        <fullName evidence="2">Uncharacterized protein</fullName>
    </submittedName>
</protein>
<keyword evidence="3" id="KW-1185">Reference proteome</keyword>
<feature type="transmembrane region" description="Helical" evidence="1">
    <location>
        <begin position="181"/>
        <end position="199"/>
    </location>
</feature>
<feature type="transmembrane region" description="Helical" evidence="1">
    <location>
        <begin position="354"/>
        <end position="371"/>
    </location>
</feature>
<keyword evidence="1" id="KW-1133">Transmembrane helix</keyword>
<keyword evidence="1" id="KW-0472">Membrane</keyword>
<evidence type="ECO:0000313" key="3">
    <source>
        <dbReference type="Proteomes" id="UP000198287"/>
    </source>
</evidence>
<evidence type="ECO:0000313" key="2">
    <source>
        <dbReference type="EMBL" id="OXA45426.1"/>
    </source>
</evidence>
<dbReference type="Proteomes" id="UP000198287">
    <property type="component" value="Unassembled WGS sequence"/>
</dbReference>
<name>A0A226DMH9_FOLCA</name>
<keyword evidence="1" id="KW-0812">Transmembrane</keyword>
<sequence>MVVTTLMWKSLDRCACYFSKFWTNPVDWNIKTKTLVFTPFSRKLIPWVILVYGFLNILNSTLIFILVSQLFGFINLDFTDIIVIFFWSGQVAFALVMETLFVIAGRNATYAFNSMTALAKKLCGQYIQQNIPALSDVKGIALNLIVVILFCQPIAIYLFTLISPNLHPYIQLYSIIIEQGWRLPFVVKGALLFLGVTLFVPLFLISRTICVFICAPAITVYLSLECISTFLRTAGYQLCSANNAIVDKYLRGYASFRIIFAISEEFAVPLVGITMFIGMWVNALFNFISLNMYGIIPPSAFPYFPAVSLLMAGVIQLLLPLIVSVYEDGVVLRAKWMCLLGGSQDKKYLKRKLSSIRLSAVYGGILGFYLYKCKRSTKFAFFGAIVSYTVTASLSYKANRRQV</sequence>
<organism evidence="2 3">
    <name type="scientific">Folsomia candida</name>
    <name type="common">Springtail</name>
    <dbReference type="NCBI Taxonomy" id="158441"/>
    <lineage>
        <taxon>Eukaryota</taxon>
        <taxon>Metazoa</taxon>
        <taxon>Ecdysozoa</taxon>
        <taxon>Arthropoda</taxon>
        <taxon>Hexapoda</taxon>
        <taxon>Collembola</taxon>
        <taxon>Entomobryomorpha</taxon>
        <taxon>Isotomoidea</taxon>
        <taxon>Isotomidae</taxon>
        <taxon>Proisotominae</taxon>
        <taxon>Folsomia</taxon>
    </lineage>
</organism>
<dbReference type="AlphaFoldDB" id="A0A226DMH9"/>
<reference evidence="2 3" key="1">
    <citation type="submission" date="2015-12" db="EMBL/GenBank/DDBJ databases">
        <title>The genome of Folsomia candida.</title>
        <authorList>
            <person name="Faddeeva A."/>
            <person name="Derks M.F."/>
            <person name="Anvar Y."/>
            <person name="Smit S."/>
            <person name="Van Straalen N."/>
            <person name="Roelofs D."/>
        </authorList>
    </citation>
    <scope>NUCLEOTIDE SEQUENCE [LARGE SCALE GENOMIC DNA]</scope>
    <source>
        <strain evidence="2 3">VU population</strain>
        <tissue evidence="2">Whole body</tissue>
    </source>
</reference>
<feature type="transmembrane region" description="Helical" evidence="1">
    <location>
        <begin position="266"/>
        <end position="288"/>
    </location>
</feature>
<gene>
    <name evidence="2" type="ORF">Fcan01_20255</name>
</gene>
<accession>A0A226DMH9</accession>
<dbReference type="EMBL" id="LNIX01000018">
    <property type="protein sequence ID" value="OXA45426.1"/>
    <property type="molecule type" value="Genomic_DNA"/>
</dbReference>
<proteinExistence type="predicted"/>
<feature type="transmembrane region" description="Helical" evidence="1">
    <location>
        <begin position="81"/>
        <end position="104"/>
    </location>
</feature>
<feature type="transmembrane region" description="Helical" evidence="1">
    <location>
        <begin position="140"/>
        <end position="160"/>
    </location>
</feature>
<evidence type="ECO:0000256" key="1">
    <source>
        <dbReference type="SAM" id="Phobius"/>
    </source>
</evidence>
<comment type="caution">
    <text evidence="2">The sequence shown here is derived from an EMBL/GenBank/DDBJ whole genome shotgun (WGS) entry which is preliminary data.</text>
</comment>
<feature type="transmembrane region" description="Helical" evidence="1">
    <location>
        <begin position="377"/>
        <end position="396"/>
    </location>
</feature>
<feature type="transmembrane region" description="Helical" evidence="1">
    <location>
        <begin position="300"/>
        <end position="326"/>
    </location>
</feature>
<feature type="transmembrane region" description="Helical" evidence="1">
    <location>
        <begin position="44"/>
        <end position="74"/>
    </location>
</feature>